<keyword evidence="1" id="KW-1133">Transmembrane helix</keyword>
<evidence type="ECO:0000256" key="1">
    <source>
        <dbReference type="SAM" id="Phobius"/>
    </source>
</evidence>
<name>A0ABW0TI30_9BACL</name>
<keyword evidence="1" id="KW-0812">Transmembrane</keyword>
<protein>
    <recommendedName>
        <fullName evidence="4">Sigma-X negative effector</fullName>
    </recommendedName>
</protein>
<gene>
    <name evidence="2" type="ORF">ACFPRA_05275</name>
</gene>
<organism evidence="2 3">
    <name type="scientific">Sporosarcina soli</name>
    <dbReference type="NCBI Taxonomy" id="334736"/>
    <lineage>
        <taxon>Bacteria</taxon>
        <taxon>Bacillati</taxon>
        <taxon>Bacillota</taxon>
        <taxon>Bacilli</taxon>
        <taxon>Bacillales</taxon>
        <taxon>Caryophanaceae</taxon>
        <taxon>Sporosarcina</taxon>
    </lineage>
</organism>
<accession>A0ABW0TI30</accession>
<evidence type="ECO:0000313" key="3">
    <source>
        <dbReference type="Proteomes" id="UP001596109"/>
    </source>
</evidence>
<comment type="caution">
    <text evidence="2">The sequence shown here is derived from an EMBL/GenBank/DDBJ whole genome shotgun (WGS) entry which is preliminary data.</text>
</comment>
<proteinExistence type="predicted"/>
<evidence type="ECO:0008006" key="4">
    <source>
        <dbReference type="Google" id="ProtNLM"/>
    </source>
</evidence>
<keyword evidence="3" id="KW-1185">Reference proteome</keyword>
<feature type="transmembrane region" description="Helical" evidence="1">
    <location>
        <begin position="52"/>
        <end position="73"/>
    </location>
</feature>
<dbReference type="RefSeq" id="WP_381431462.1">
    <property type="nucleotide sequence ID" value="NZ_JBHSNO010000005.1"/>
</dbReference>
<evidence type="ECO:0000313" key="2">
    <source>
        <dbReference type="EMBL" id="MFC5588283.1"/>
    </source>
</evidence>
<dbReference type="EMBL" id="JBHSNO010000005">
    <property type="protein sequence ID" value="MFC5588283.1"/>
    <property type="molecule type" value="Genomic_DNA"/>
</dbReference>
<keyword evidence="1" id="KW-0472">Membrane</keyword>
<dbReference type="Proteomes" id="UP001596109">
    <property type="component" value="Unassembled WGS sequence"/>
</dbReference>
<sequence length="404" mass="45194">MADNEWNDNKIEELLGAMPDVQDKRSESDILARLKQDERLQQVPRRKKRKGWMPVLVAVAALLMIGILVPSMLRQQDGAMSSKESSDAMTTSERADIPVQDHAGEETALFRSKMEKEDASTFSAIQMDTTSYVVLPDDLNGMYPFRIGLTQAAISIPVTFLLTDERVKTDFPDGEPDSVALYHRYAAEIPETDFGFDDYHPYVGEVTLEGDTVVHQVPEGHMYDRSSATLEVYNHSIQDTFMDHAQFKTVDERGELANFDQVGKTTVRNIEAGKSPLPYYKYVMPSGQIYLIPYNAETTDTVEQALLAMKDVHNDIVETVVPSDVTYKVQEENGVAVITFDRPLDLNALAPDEANAMIEGFMLTASNYDQQVRLKNSVQTHFGKYDLTTALPEPLGPNPIPFPG</sequence>
<reference evidence="3" key="1">
    <citation type="journal article" date="2019" name="Int. J. Syst. Evol. Microbiol.">
        <title>The Global Catalogue of Microorganisms (GCM) 10K type strain sequencing project: providing services to taxonomists for standard genome sequencing and annotation.</title>
        <authorList>
            <consortium name="The Broad Institute Genomics Platform"/>
            <consortium name="The Broad Institute Genome Sequencing Center for Infectious Disease"/>
            <person name="Wu L."/>
            <person name="Ma J."/>
        </authorList>
    </citation>
    <scope>NUCLEOTIDE SEQUENCE [LARGE SCALE GENOMIC DNA]</scope>
    <source>
        <strain evidence="3">CGMCC 4.1434</strain>
    </source>
</reference>